<feature type="domain" description="ABC transporter" evidence="6">
    <location>
        <begin position="23"/>
        <end position="248"/>
    </location>
</feature>
<feature type="compositionally biased region" description="Polar residues" evidence="5">
    <location>
        <begin position="340"/>
        <end position="359"/>
    </location>
</feature>
<dbReference type="InterPro" id="IPR027417">
    <property type="entry name" value="P-loop_NTPase"/>
</dbReference>
<evidence type="ECO:0000256" key="1">
    <source>
        <dbReference type="ARBA" id="ARBA00005417"/>
    </source>
</evidence>
<feature type="region of interest" description="Disordered" evidence="5">
    <location>
        <begin position="332"/>
        <end position="452"/>
    </location>
</feature>
<keyword evidence="2" id="KW-0813">Transport</keyword>
<protein>
    <recommendedName>
        <fullName evidence="6">ABC transporter domain-containing protein</fullName>
    </recommendedName>
</protein>
<dbReference type="PROSITE" id="PS00211">
    <property type="entry name" value="ABC_TRANSPORTER_1"/>
    <property type="match status" value="1"/>
</dbReference>
<keyword evidence="3" id="KW-0547">Nucleotide-binding</keyword>
<comment type="caution">
    <text evidence="7">The sequence shown here is derived from an EMBL/GenBank/DDBJ whole genome shotgun (WGS) entry which is preliminary data.</text>
</comment>
<dbReference type="InterPro" id="IPR017871">
    <property type="entry name" value="ABC_transporter-like_CS"/>
</dbReference>
<feature type="compositionally biased region" description="Gly residues" evidence="5">
    <location>
        <begin position="368"/>
        <end position="379"/>
    </location>
</feature>
<evidence type="ECO:0000259" key="6">
    <source>
        <dbReference type="PROSITE" id="PS50893"/>
    </source>
</evidence>
<evidence type="ECO:0000313" key="8">
    <source>
        <dbReference type="Proteomes" id="UP001428817"/>
    </source>
</evidence>
<dbReference type="PANTHER" id="PTHR43335">
    <property type="entry name" value="ABC TRANSPORTER, ATP-BINDING PROTEIN"/>
    <property type="match status" value="1"/>
</dbReference>
<organism evidence="7 8">
    <name type="scientific">Pseudonocardia eucalypti</name>
    <dbReference type="NCBI Taxonomy" id="648755"/>
    <lineage>
        <taxon>Bacteria</taxon>
        <taxon>Bacillati</taxon>
        <taxon>Actinomycetota</taxon>
        <taxon>Actinomycetes</taxon>
        <taxon>Pseudonocardiales</taxon>
        <taxon>Pseudonocardiaceae</taxon>
        <taxon>Pseudonocardia</taxon>
    </lineage>
</organism>
<gene>
    <name evidence="7" type="ORF">GCM10023321_34100</name>
</gene>
<dbReference type="Gene3D" id="3.40.50.300">
    <property type="entry name" value="P-loop containing nucleotide triphosphate hydrolases"/>
    <property type="match status" value="1"/>
</dbReference>
<evidence type="ECO:0000313" key="7">
    <source>
        <dbReference type="EMBL" id="GAA5156948.1"/>
    </source>
</evidence>
<dbReference type="EMBL" id="BAABJP010000015">
    <property type="protein sequence ID" value="GAA5156948.1"/>
    <property type="molecule type" value="Genomic_DNA"/>
</dbReference>
<evidence type="ECO:0000256" key="2">
    <source>
        <dbReference type="ARBA" id="ARBA00022448"/>
    </source>
</evidence>
<feature type="compositionally biased region" description="Gly residues" evidence="5">
    <location>
        <begin position="1"/>
        <end position="11"/>
    </location>
</feature>
<evidence type="ECO:0000256" key="3">
    <source>
        <dbReference type="ARBA" id="ARBA00022741"/>
    </source>
</evidence>
<dbReference type="InterPro" id="IPR003593">
    <property type="entry name" value="AAA+_ATPase"/>
</dbReference>
<dbReference type="SMART" id="SM00382">
    <property type="entry name" value="AAA"/>
    <property type="match status" value="1"/>
</dbReference>
<dbReference type="PANTHER" id="PTHR43335:SF4">
    <property type="entry name" value="ABC TRANSPORTER, ATP-BINDING PROTEIN"/>
    <property type="match status" value="1"/>
</dbReference>
<name>A0ABP9Q5G3_9PSEU</name>
<keyword evidence="8" id="KW-1185">Reference proteome</keyword>
<proteinExistence type="inferred from homology"/>
<dbReference type="Pfam" id="PF00005">
    <property type="entry name" value="ABC_tran"/>
    <property type="match status" value="1"/>
</dbReference>
<feature type="compositionally biased region" description="Basic and acidic residues" evidence="5">
    <location>
        <begin position="425"/>
        <end position="437"/>
    </location>
</feature>
<feature type="compositionally biased region" description="Low complexity" evidence="5">
    <location>
        <begin position="380"/>
        <end position="398"/>
    </location>
</feature>
<sequence>MGPMNGGGNDGGQNSAGDGTGRIVARNLSKRFGPVQAVRDLSFVVEPGLVTGFLGPNGAGKTTTLRAVLGLVTPTEGEVTINGVPYTRLERPGTVVGAVLDSNGFHRSRKARAHLRMYCAAIGVPDARADEVLTLVGLSDAANRKVGGFSLGMKQRLALATALLGDPKVLILDEPGAGLDPEGVAWLRGFLRSFAAGGRTVLVSSHQLAEISQTVDQVIIISQGSRVFGGPLEALRVHQGDRVHVECADPAKLAAALAERGFADIQSGSDGRLTVTGVPRTVVGDAALAAGVAIYGLTQEEADLERHFLELTSGQYRPVDEPLDRAMPGMAEVLGLPGTDTPNAAPSHSGPGQSGTTAPGQAAPGQSGTAGPGALGPGHAGPAAPGQSGSDASGQSSADESEPSPFARPAGRSPFEQSAPGTPPGRDEPPSNHDAPDRSASGQPVSGQEGAR</sequence>
<dbReference type="SUPFAM" id="SSF52540">
    <property type="entry name" value="P-loop containing nucleoside triphosphate hydrolases"/>
    <property type="match status" value="1"/>
</dbReference>
<evidence type="ECO:0000256" key="5">
    <source>
        <dbReference type="SAM" id="MobiDB-lite"/>
    </source>
</evidence>
<keyword evidence="4" id="KW-0067">ATP-binding</keyword>
<feature type="region of interest" description="Disordered" evidence="5">
    <location>
        <begin position="1"/>
        <end position="21"/>
    </location>
</feature>
<evidence type="ECO:0000256" key="4">
    <source>
        <dbReference type="ARBA" id="ARBA00022840"/>
    </source>
</evidence>
<dbReference type="Proteomes" id="UP001428817">
    <property type="component" value="Unassembled WGS sequence"/>
</dbReference>
<dbReference type="PROSITE" id="PS50893">
    <property type="entry name" value="ABC_TRANSPORTER_2"/>
    <property type="match status" value="1"/>
</dbReference>
<dbReference type="InterPro" id="IPR003439">
    <property type="entry name" value="ABC_transporter-like_ATP-bd"/>
</dbReference>
<reference evidence="8" key="1">
    <citation type="journal article" date="2019" name="Int. J. Syst. Evol. Microbiol.">
        <title>The Global Catalogue of Microorganisms (GCM) 10K type strain sequencing project: providing services to taxonomists for standard genome sequencing and annotation.</title>
        <authorList>
            <consortium name="The Broad Institute Genomics Platform"/>
            <consortium name="The Broad Institute Genome Sequencing Center for Infectious Disease"/>
            <person name="Wu L."/>
            <person name="Ma J."/>
        </authorList>
    </citation>
    <scope>NUCLEOTIDE SEQUENCE [LARGE SCALE GENOMIC DNA]</scope>
    <source>
        <strain evidence="8">JCM 18303</strain>
    </source>
</reference>
<accession>A0ABP9Q5G3</accession>
<comment type="similarity">
    <text evidence="1">Belongs to the ABC transporter superfamily.</text>
</comment>